<name>A0A0F9UKZ2_9ZZZZ</name>
<organism evidence="1">
    <name type="scientific">marine sediment metagenome</name>
    <dbReference type="NCBI Taxonomy" id="412755"/>
    <lineage>
        <taxon>unclassified sequences</taxon>
        <taxon>metagenomes</taxon>
        <taxon>ecological metagenomes</taxon>
    </lineage>
</organism>
<evidence type="ECO:0000313" key="1">
    <source>
        <dbReference type="EMBL" id="KKN92294.1"/>
    </source>
</evidence>
<comment type="caution">
    <text evidence="1">The sequence shown here is derived from an EMBL/GenBank/DDBJ whole genome shotgun (WGS) entry which is preliminary data.</text>
</comment>
<dbReference type="EMBL" id="LAZR01000095">
    <property type="protein sequence ID" value="KKN92294.1"/>
    <property type="molecule type" value="Genomic_DNA"/>
</dbReference>
<accession>A0A0F9UKZ2</accession>
<sequence length="128" mass="14199">MPKKMTLKQQKAELARLEAFIKKSESPKSKGSFGRVIGYRNDKNSDEYGTEYVFMEFVDSNDMPLGSPRGNPEAEAVLKEIKKIRFGASGRGKARFSKSEGAWSIQSEHVPSFVVMGTKNKAGTFKAS</sequence>
<protein>
    <submittedName>
        <fullName evidence="1">Uncharacterized protein</fullName>
    </submittedName>
</protein>
<gene>
    <name evidence="1" type="ORF">LCGC14_0207850</name>
</gene>
<proteinExistence type="predicted"/>
<dbReference type="AlphaFoldDB" id="A0A0F9UKZ2"/>
<reference evidence="1" key="1">
    <citation type="journal article" date="2015" name="Nature">
        <title>Complex archaea that bridge the gap between prokaryotes and eukaryotes.</title>
        <authorList>
            <person name="Spang A."/>
            <person name="Saw J.H."/>
            <person name="Jorgensen S.L."/>
            <person name="Zaremba-Niedzwiedzka K."/>
            <person name="Martijn J."/>
            <person name="Lind A.E."/>
            <person name="van Eijk R."/>
            <person name="Schleper C."/>
            <person name="Guy L."/>
            <person name="Ettema T.J."/>
        </authorList>
    </citation>
    <scope>NUCLEOTIDE SEQUENCE</scope>
</reference>